<dbReference type="GO" id="GO:0003700">
    <property type="term" value="F:DNA-binding transcription factor activity"/>
    <property type="evidence" value="ECO:0007669"/>
    <property type="project" value="InterPro"/>
</dbReference>
<dbReference type="PANTHER" id="PTHR30363:SF4">
    <property type="entry name" value="GLYCEROL-3-PHOSPHATE REGULON REPRESSOR"/>
    <property type="match status" value="1"/>
</dbReference>
<accession>A0A1U7D468</accession>
<dbReference type="Pfam" id="PF00455">
    <property type="entry name" value="DeoRC"/>
    <property type="match status" value="1"/>
</dbReference>
<dbReference type="OrthoDB" id="9816363at2"/>
<evidence type="ECO:0000313" key="7">
    <source>
        <dbReference type="Proteomes" id="UP000186559"/>
    </source>
</evidence>
<evidence type="ECO:0000256" key="2">
    <source>
        <dbReference type="ARBA" id="ARBA00023015"/>
    </source>
</evidence>
<dbReference type="SUPFAM" id="SSF46785">
    <property type="entry name" value="Winged helix' DNA-binding domain"/>
    <property type="match status" value="1"/>
</dbReference>
<protein>
    <submittedName>
        <fullName evidence="6">Transcriptional regulator of sugar metabolism</fullName>
    </submittedName>
</protein>
<dbReference type="AlphaFoldDB" id="A0A1U7D468"/>
<dbReference type="InterPro" id="IPR050313">
    <property type="entry name" value="Carb_Metab_HTH_regulators"/>
</dbReference>
<dbReference type="GO" id="GO:0003677">
    <property type="term" value="F:DNA binding"/>
    <property type="evidence" value="ECO:0007669"/>
    <property type="project" value="UniProtKB-KW"/>
</dbReference>
<sequence length="253" mass="27447">MKRDDRRQRILDALVRDGAVQLDALAETFGVSKMTIHRDLDDLEAEGLLRKIRGGATIEPGTQFESDFRFRQLQGHDVKQRMARAALALVEPGMTVIVNDGSTATVLGAALSEKRPLTVITNNDAVMDALKTEPGITVIALGGRYSAKYNAWIGRVTEEALTGLRADLAFISTPAAGGGSVFHMDDDITRVKRGMMDSAQRSVLMINHLRFDRTALHLLAPFSEFEAVITDAPPSETARAEIEAAGTTLTVAD</sequence>
<keyword evidence="3" id="KW-0238">DNA-binding</keyword>
<keyword evidence="1" id="KW-0678">Repressor</keyword>
<dbReference type="PROSITE" id="PS00894">
    <property type="entry name" value="HTH_DEOR_1"/>
    <property type="match status" value="1"/>
</dbReference>
<evidence type="ECO:0000256" key="1">
    <source>
        <dbReference type="ARBA" id="ARBA00022491"/>
    </source>
</evidence>
<organism evidence="6 7">
    <name type="scientific">Salipiger profundus</name>
    <dbReference type="NCBI Taxonomy" id="1229727"/>
    <lineage>
        <taxon>Bacteria</taxon>
        <taxon>Pseudomonadati</taxon>
        <taxon>Pseudomonadota</taxon>
        <taxon>Alphaproteobacteria</taxon>
        <taxon>Rhodobacterales</taxon>
        <taxon>Roseobacteraceae</taxon>
        <taxon>Salipiger</taxon>
    </lineage>
</organism>
<dbReference type="PANTHER" id="PTHR30363">
    <property type="entry name" value="HTH-TYPE TRANSCRIPTIONAL REGULATOR SRLR-RELATED"/>
    <property type="match status" value="1"/>
</dbReference>
<evidence type="ECO:0000259" key="5">
    <source>
        <dbReference type="PROSITE" id="PS51000"/>
    </source>
</evidence>
<dbReference type="SMART" id="SM01134">
    <property type="entry name" value="DeoRC"/>
    <property type="match status" value="1"/>
</dbReference>
<dbReference type="PROSITE" id="PS51000">
    <property type="entry name" value="HTH_DEOR_2"/>
    <property type="match status" value="1"/>
</dbReference>
<dbReference type="InterPro" id="IPR036388">
    <property type="entry name" value="WH-like_DNA-bd_sf"/>
</dbReference>
<name>A0A1U7D468_9RHOB</name>
<dbReference type="Gene3D" id="1.10.10.10">
    <property type="entry name" value="Winged helix-like DNA-binding domain superfamily/Winged helix DNA-binding domain"/>
    <property type="match status" value="1"/>
</dbReference>
<dbReference type="RefSeq" id="WP_076623134.1">
    <property type="nucleotide sequence ID" value="NZ_BMEW01000005.1"/>
</dbReference>
<dbReference type="SMART" id="SM00420">
    <property type="entry name" value="HTH_DEOR"/>
    <property type="match status" value="1"/>
</dbReference>
<evidence type="ECO:0000313" key="6">
    <source>
        <dbReference type="EMBL" id="APX22951.1"/>
    </source>
</evidence>
<dbReference type="EMBL" id="CP014796">
    <property type="protein sequence ID" value="APX22951.1"/>
    <property type="molecule type" value="Genomic_DNA"/>
</dbReference>
<keyword evidence="4" id="KW-0804">Transcription</keyword>
<keyword evidence="7" id="KW-1185">Reference proteome</keyword>
<dbReference type="InterPro" id="IPR001034">
    <property type="entry name" value="DeoR_HTH"/>
</dbReference>
<evidence type="ECO:0000256" key="3">
    <source>
        <dbReference type="ARBA" id="ARBA00023125"/>
    </source>
</evidence>
<dbReference type="InterPro" id="IPR037171">
    <property type="entry name" value="NagB/RpiA_transferase-like"/>
</dbReference>
<reference evidence="6 7" key="1">
    <citation type="submission" date="2016-03" db="EMBL/GenBank/DDBJ databases">
        <title>Deep-sea bacteria in the southern Pacific.</title>
        <authorList>
            <person name="Tang K."/>
        </authorList>
    </citation>
    <scope>NUCLEOTIDE SEQUENCE [LARGE SCALE GENOMIC DNA]</scope>
    <source>
        <strain evidence="6 7">JLT2016</strain>
    </source>
</reference>
<dbReference type="STRING" id="1229727.Ga0080559_TMP2155"/>
<evidence type="ECO:0000256" key="4">
    <source>
        <dbReference type="ARBA" id="ARBA00023163"/>
    </source>
</evidence>
<proteinExistence type="predicted"/>
<dbReference type="Proteomes" id="UP000186559">
    <property type="component" value="Chromosome"/>
</dbReference>
<feature type="domain" description="HTH deoR-type" evidence="5">
    <location>
        <begin position="3"/>
        <end position="58"/>
    </location>
</feature>
<gene>
    <name evidence="6" type="ORF">Ga0080559_TMP2155</name>
</gene>
<dbReference type="SUPFAM" id="SSF100950">
    <property type="entry name" value="NagB/RpiA/CoA transferase-like"/>
    <property type="match status" value="1"/>
</dbReference>
<dbReference type="InterPro" id="IPR018356">
    <property type="entry name" value="Tscrpt_reg_HTH_DeoR_CS"/>
</dbReference>
<dbReference type="InterPro" id="IPR036390">
    <property type="entry name" value="WH_DNA-bd_sf"/>
</dbReference>
<keyword evidence="2" id="KW-0805">Transcription regulation</keyword>
<dbReference type="PRINTS" id="PR00037">
    <property type="entry name" value="HTHLACR"/>
</dbReference>
<dbReference type="InterPro" id="IPR014036">
    <property type="entry name" value="DeoR-like_C"/>
</dbReference>
<dbReference type="Pfam" id="PF08220">
    <property type="entry name" value="HTH_DeoR"/>
    <property type="match status" value="1"/>
</dbReference>
<dbReference type="KEGG" id="tpro:Ga0080559_TMP2155"/>